<dbReference type="EMBL" id="CM042882">
    <property type="protein sequence ID" value="KAI4382774.1"/>
    <property type="molecule type" value="Genomic_DNA"/>
</dbReference>
<keyword evidence="2" id="KW-1185">Reference proteome</keyword>
<gene>
    <name evidence="1" type="ORF">MLD38_008692</name>
</gene>
<proteinExistence type="predicted"/>
<dbReference type="Proteomes" id="UP001057402">
    <property type="component" value="Chromosome 3"/>
</dbReference>
<organism evidence="1 2">
    <name type="scientific">Melastoma candidum</name>
    <dbReference type="NCBI Taxonomy" id="119954"/>
    <lineage>
        <taxon>Eukaryota</taxon>
        <taxon>Viridiplantae</taxon>
        <taxon>Streptophyta</taxon>
        <taxon>Embryophyta</taxon>
        <taxon>Tracheophyta</taxon>
        <taxon>Spermatophyta</taxon>
        <taxon>Magnoliopsida</taxon>
        <taxon>eudicotyledons</taxon>
        <taxon>Gunneridae</taxon>
        <taxon>Pentapetalae</taxon>
        <taxon>rosids</taxon>
        <taxon>malvids</taxon>
        <taxon>Myrtales</taxon>
        <taxon>Melastomataceae</taxon>
        <taxon>Melastomatoideae</taxon>
        <taxon>Melastomateae</taxon>
        <taxon>Melastoma</taxon>
    </lineage>
</organism>
<protein>
    <submittedName>
        <fullName evidence="1">Uncharacterized protein</fullName>
    </submittedName>
</protein>
<accession>A0ACB9RYU9</accession>
<sequence>MGLRGLPGYRGKSRLTVLDMCIIDDQVTVSIMQRKRINCLLHVTRVLDDLHHIAGSHICKHFSLLLYAKDPLHTPDVLVWNPASREIWKVRDVVPFTDRPLEELDEASLTDFDLLVFGFGYDSGSDNYKILTMQGPGIGRLCSLNSNLVKPILRKDFPWEEARNRRKGSLHWSFLNSDNSLISFDLKGEAFVRTPLLPEELTAANTWLRLGVVEDSLCMYVQLFGHSCEVWIMKEYGVRSS</sequence>
<reference evidence="2" key="1">
    <citation type="journal article" date="2023" name="Front. Plant Sci.">
        <title>Chromosomal-level genome assembly of Melastoma candidum provides insights into trichome evolution.</title>
        <authorList>
            <person name="Zhong Y."/>
            <person name="Wu W."/>
            <person name="Sun C."/>
            <person name="Zou P."/>
            <person name="Liu Y."/>
            <person name="Dai S."/>
            <person name="Zhou R."/>
        </authorList>
    </citation>
    <scope>NUCLEOTIDE SEQUENCE [LARGE SCALE GENOMIC DNA]</scope>
</reference>
<evidence type="ECO:0000313" key="1">
    <source>
        <dbReference type="EMBL" id="KAI4382774.1"/>
    </source>
</evidence>
<evidence type="ECO:0000313" key="2">
    <source>
        <dbReference type="Proteomes" id="UP001057402"/>
    </source>
</evidence>
<comment type="caution">
    <text evidence="1">The sequence shown here is derived from an EMBL/GenBank/DDBJ whole genome shotgun (WGS) entry which is preliminary data.</text>
</comment>
<name>A0ACB9RYU9_9MYRT</name>